<dbReference type="InterPro" id="IPR029058">
    <property type="entry name" value="AB_hydrolase_fold"/>
</dbReference>
<dbReference type="Gene3D" id="3.40.50.1820">
    <property type="entry name" value="alpha/beta hydrolase"/>
    <property type="match status" value="1"/>
</dbReference>
<accession>A0A1N6F003</accession>
<dbReference type="InterPro" id="IPR000073">
    <property type="entry name" value="AB_hydrolase_1"/>
</dbReference>
<protein>
    <submittedName>
        <fullName evidence="2">Pimeloyl-ACP methyl ester carboxylesterase</fullName>
    </submittedName>
</protein>
<evidence type="ECO:0000313" key="2">
    <source>
        <dbReference type="EMBL" id="SIN88566.1"/>
    </source>
</evidence>
<dbReference type="PANTHER" id="PTHR43194:SF2">
    <property type="entry name" value="PEROXISOMAL MEMBRANE PROTEIN LPX1"/>
    <property type="match status" value="1"/>
</dbReference>
<proteinExistence type="predicted"/>
<sequence>MVNPLVPGQRFKTHGLVPPIIAETQFRVWKTGRLNRITDLAAKGSDPDVGLIRSIDRFGLWFVWHWLSVQVKGLDSKPIGGGVSIDMVGEKNFEDRYWESEDGLKLHYRDYPGDHGKLPIVCIPGLTRNARDFANLPALLQQKPGHRPRRTIMVDLRGRGESEYAKDSSTYNAKTYMADIIRLLDEQDINSAVFFGTSLGGIVTMLLARKHGDRVGGALLNDIGPELDSAGLQRIGDYVGQGRSFETWAHAGRDLAATSGDIFPDFDLQDWIDFAKKVYRMNSSGRIKLDYDMKISEPFNSQGDGSKALWDAVETMKSIPTLIVRGELSDLFSEGTASRMLGILNQGEMATVPRTGHAPTLEEPAALDAIAAMLQRID</sequence>
<dbReference type="InterPro" id="IPR050228">
    <property type="entry name" value="Carboxylesterase_BioH"/>
</dbReference>
<dbReference type="AlphaFoldDB" id="A0A1N6F003"/>
<dbReference type="PANTHER" id="PTHR43194">
    <property type="entry name" value="HYDROLASE ALPHA/BETA FOLD FAMILY"/>
    <property type="match status" value="1"/>
</dbReference>
<dbReference type="Pfam" id="PF12697">
    <property type="entry name" value="Abhydrolase_6"/>
    <property type="match status" value="1"/>
</dbReference>
<evidence type="ECO:0000313" key="3">
    <source>
        <dbReference type="Proteomes" id="UP000185192"/>
    </source>
</evidence>
<feature type="domain" description="AB hydrolase-1" evidence="1">
    <location>
        <begin position="120"/>
        <end position="367"/>
    </location>
</feature>
<dbReference type="Proteomes" id="UP000185192">
    <property type="component" value="Unassembled WGS sequence"/>
</dbReference>
<gene>
    <name evidence="2" type="ORF">SAMN02745824_2166</name>
</gene>
<organism evidence="2 3">
    <name type="scientific">Parasphingorhabdus marina DSM 22363</name>
    <dbReference type="NCBI Taxonomy" id="1123272"/>
    <lineage>
        <taxon>Bacteria</taxon>
        <taxon>Pseudomonadati</taxon>
        <taxon>Pseudomonadota</taxon>
        <taxon>Alphaproteobacteria</taxon>
        <taxon>Sphingomonadales</taxon>
        <taxon>Sphingomonadaceae</taxon>
        <taxon>Parasphingorhabdus</taxon>
    </lineage>
</organism>
<evidence type="ECO:0000259" key="1">
    <source>
        <dbReference type="Pfam" id="PF12697"/>
    </source>
</evidence>
<name>A0A1N6F003_9SPHN</name>
<dbReference type="SUPFAM" id="SSF53474">
    <property type="entry name" value="alpha/beta-Hydrolases"/>
    <property type="match status" value="1"/>
</dbReference>
<dbReference type="EMBL" id="FSQW01000002">
    <property type="protein sequence ID" value="SIN88566.1"/>
    <property type="molecule type" value="Genomic_DNA"/>
</dbReference>
<dbReference type="STRING" id="1123272.SAMN02745824_2166"/>
<keyword evidence="3" id="KW-1185">Reference proteome</keyword>
<reference evidence="3" key="1">
    <citation type="submission" date="2016-11" db="EMBL/GenBank/DDBJ databases">
        <authorList>
            <person name="Varghese N."/>
            <person name="Submissions S."/>
        </authorList>
    </citation>
    <scope>NUCLEOTIDE SEQUENCE [LARGE SCALE GENOMIC DNA]</scope>
    <source>
        <strain evidence="3">DSM 22363</strain>
    </source>
</reference>